<dbReference type="Proteomes" id="UP000656042">
    <property type="component" value="Unassembled WGS sequence"/>
</dbReference>
<dbReference type="AlphaFoldDB" id="A0A8J3BZ60"/>
<gene>
    <name evidence="6" type="ORF">GCM10012284_19050</name>
</gene>
<dbReference type="PANTHER" id="PTHR30085">
    <property type="entry name" value="AMINO ACID ABC TRANSPORTER PERMEASE"/>
    <property type="match status" value="1"/>
</dbReference>
<evidence type="ECO:0000259" key="5">
    <source>
        <dbReference type="SMART" id="SM00062"/>
    </source>
</evidence>
<evidence type="ECO:0000256" key="1">
    <source>
        <dbReference type="ARBA" id="ARBA00010333"/>
    </source>
</evidence>
<feature type="domain" description="Solute-binding protein family 3/N-terminal" evidence="5">
    <location>
        <begin position="132"/>
        <end position="364"/>
    </location>
</feature>
<feature type="region of interest" description="Disordered" evidence="4">
    <location>
        <begin position="1"/>
        <end position="81"/>
    </location>
</feature>
<dbReference type="RefSeq" id="WP_189078756.1">
    <property type="nucleotide sequence ID" value="NZ_BMMX01000005.1"/>
</dbReference>
<evidence type="ECO:0000313" key="7">
    <source>
        <dbReference type="Proteomes" id="UP000656042"/>
    </source>
</evidence>
<dbReference type="GO" id="GO:0005576">
    <property type="term" value="C:extracellular region"/>
    <property type="evidence" value="ECO:0007669"/>
    <property type="project" value="TreeGrafter"/>
</dbReference>
<organism evidence="6 7">
    <name type="scientific">Mangrovihabitans endophyticus</name>
    <dbReference type="NCBI Taxonomy" id="1751298"/>
    <lineage>
        <taxon>Bacteria</taxon>
        <taxon>Bacillati</taxon>
        <taxon>Actinomycetota</taxon>
        <taxon>Actinomycetes</taxon>
        <taxon>Micromonosporales</taxon>
        <taxon>Micromonosporaceae</taxon>
        <taxon>Mangrovihabitans</taxon>
    </lineage>
</organism>
<evidence type="ECO:0000313" key="6">
    <source>
        <dbReference type="EMBL" id="GGK84951.1"/>
    </source>
</evidence>
<proteinExistence type="inferred from homology"/>
<dbReference type="GO" id="GO:0030288">
    <property type="term" value="C:outer membrane-bounded periplasmic space"/>
    <property type="evidence" value="ECO:0007669"/>
    <property type="project" value="TreeGrafter"/>
</dbReference>
<sequence>MNPNAGSDGLTRRRPWPVRRRSASSPEDIADRDIHDRDIREREVADRETADTTPSRPEPPRLEPPRLEPSHLEPSRLDPEPPRRLDIAAVRLGALGLALVLALSLATVRLLVGGPPSVAELRAQSGVDTWPVLPIGVKDDQPGVAYRYPDGHWAGFDIQIAYMIAEDLGFRRDEIRFYGMESEDRARMQATDADGNRVPVKLVIASYSITTDREDMAGVTFSAPYLYTEQSVLTRPDHTAVSALEDLRGQDVCTLSTATSETAPMRAGAIVHRRNLMHECIDDLRAKRVDAVSTDAAILAGYKARDPDAFAHWDLGLDTTEAWGVNVGENEALKTLVDLTLYRSLVDPADDRWEQAYQENLQSEAPANKGTPIAVAQQPDVAKPKVREQPWEDNLP</sequence>
<feature type="compositionally biased region" description="Basic and acidic residues" evidence="4">
    <location>
        <begin position="58"/>
        <end position="81"/>
    </location>
</feature>
<name>A0A8J3BZ60_9ACTN</name>
<evidence type="ECO:0000256" key="2">
    <source>
        <dbReference type="ARBA" id="ARBA00022448"/>
    </source>
</evidence>
<dbReference type="Gene3D" id="3.40.190.10">
    <property type="entry name" value="Periplasmic binding protein-like II"/>
    <property type="match status" value="2"/>
</dbReference>
<keyword evidence="7" id="KW-1185">Reference proteome</keyword>
<feature type="compositionally biased region" description="Basic and acidic residues" evidence="4">
    <location>
        <begin position="29"/>
        <end position="50"/>
    </location>
</feature>
<dbReference type="PANTHER" id="PTHR30085:SF6">
    <property type="entry name" value="ABC TRANSPORTER GLUTAMINE-BINDING PROTEIN GLNH"/>
    <property type="match status" value="1"/>
</dbReference>
<keyword evidence="3" id="KW-0732">Signal</keyword>
<dbReference type="SMART" id="SM00062">
    <property type="entry name" value="PBPb"/>
    <property type="match status" value="1"/>
</dbReference>
<dbReference type="InterPro" id="IPR001638">
    <property type="entry name" value="Solute-binding_3/MltF_N"/>
</dbReference>
<dbReference type="GO" id="GO:0006865">
    <property type="term" value="P:amino acid transport"/>
    <property type="evidence" value="ECO:0007669"/>
    <property type="project" value="TreeGrafter"/>
</dbReference>
<comment type="caution">
    <text evidence="6">The sequence shown here is derived from an EMBL/GenBank/DDBJ whole genome shotgun (WGS) entry which is preliminary data.</text>
</comment>
<dbReference type="Pfam" id="PF00497">
    <property type="entry name" value="SBP_bac_3"/>
    <property type="match status" value="1"/>
</dbReference>
<feature type="region of interest" description="Disordered" evidence="4">
    <location>
        <begin position="359"/>
        <end position="396"/>
    </location>
</feature>
<feature type="compositionally biased region" description="Basic residues" evidence="4">
    <location>
        <begin position="12"/>
        <end position="22"/>
    </location>
</feature>
<protein>
    <recommendedName>
        <fullName evidence="5">Solute-binding protein family 3/N-terminal domain-containing protein</fullName>
    </recommendedName>
</protein>
<dbReference type="SUPFAM" id="SSF53850">
    <property type="entry name" value="Periplasmic binding protein-like II"/>
    <property type="match status" value="1"/>
</dbReference>
<dbReference type="InterPro" id="IPR051455">
    <property type="entry name" value="Bact_solute-bind_prot3"/>
</dbReference>
<keyword evidence="2" id="KW-0813">Transport</keyword>
<evidence type="ECO:0000256" key="4">
    <source>
        <dbReference type="SAM" id="MobiDB-lite"/>
    </source>
</evidence>
<reference evidence="6" key="2">
    <citation type="submission" date="2020-09" db="EMBL/GenBank/DDBJ databases">
        <authorList>
            <person name="Sun Q."/>
            <person name="Zhou Y."/>
        </authorList>
    </citation>
    <scope>NUCLEOTIDE SEQUENCE</scope>
    <source>
        <strain evidence="6">CGMCC 4.7299</strain>
    </source>
</reference>
<comment type="similarity">
    <text evidence="1">Belongs to the bacterial solute-binding protein 3 family.</text>
</comment>
<evidence type="ECO:0000256" key="3">
    <source>
        <dbReference type="ARBA" id="ARBA00022729"/>
    </source>
</evidence>
<accession>A0A8J3BZ60</accession>
<reference evidence="6" key="1">
    <citation type="journal article" date="2014" name="Int. J. Syst. Evol. Microbiol.">
        <title>Complete genome sequence of Corynebacterium casei LMG S-19264T (=DSM 44701T), isolated from a smear-ripened cheese.</title>
        <authorList>
            <consortium name="US DOE Joint Genome Institute (JGI-PGF)"/>
            <person name="Walter F."/>
            <person name="Albersmeier A."/>
            <person name="Kalinowski J."/>
            <person name="Ruckert C."/>
        </authorList>
    </citation>
    <scope>NUCLEOTIDE SEQUENCE</scope>
    <source>
        <strain evidence="6">CGMCC 4.7299</strain>
    </source>
</reference>
<dbReference type="EMBL" id="BMMX01000005">
    <property type="protein sequence ID" value="GGK84951.1"/>
    <property type="molecule type" value="Genomic_DNA"/>
</dbReference>